<dbReference type="InterPro" id="IPR018962">
    <property type="entry name" value="DUF1995"/>
</dbReference>
<dbReference type="Pfam" id="PF09353">
    <property type="entry name" value="DUF1995"/>
    <property type="match status" value="1"/>
</dbReference>
<proteinExistence type="predicted"/>
<evidence type="ECO:0000259" key="2">
    <source>
        <dbReference type="Pfam" id="PF09353"/>
    </source>
</evidence>
<keyword evidence="4" id="KW-1185">Reference proteome</keyword>
<accession>A0A2P6TG01</accession>
<dbReference type="Proteomes" id="UP000239899">
    <property type="component" value="Unassembled WGS sequence"/>
</dbReference>
<feature type="compositionally biased region" description="Low complexity" evidence="1">
    <location>
        <begin position="1"/>
        <end position="17"/>
    </location>
</feature>
<dbReference type="STRING" id="3076.A0A2P6TG01"/>
<dbReference type="AlphaFoldDB" id="A0A2P6TG01"/>
<organism evidence="3 4">
    <name type="scientific">Chlorella sorokiniana</name>
    <name type="common">Freshwater green alga</name>
    <dbReference type="NCBI Taxonomy" id="3076"/>
    <lineage>
        <taxon>Eukaryota</taxon>
        <taxon>Viridiplantae</taxon>
        <taxon>Chlorophyta</taxon>
        <taxon>core chlorophytes</taxon>
        <taxon>Trebouxiophyceae</taxon>
        <taxon>Chlorellales</taxon>
        <taxon>Chlorellaceae</taxon>
        <taxon>Chlorella clade</taxon>
        <taxon>Chlorella</taxon>
    </lineage>
</organism>
<feature type="compositionally biased region" description="Low complexity" evidence="1">
    <location>
        <begin position="27"/>
        <end position="61"/>
    </location>
</feature>
<feature type="region of interest" description="Disordered" evidence="1">
    <location>
        <begin position="1"/>
        <end position="90"/>
    </location>
</feature>
<evidence type="ECO:0000313" key="3">
    <source>
        <dbReference type="EMBL" id="PRW33042.1"/>
    </source>
</evidence>
<evidence type="ECO:0000313" key="4">
    <source>
        <dbReference type="Proteomes" id="UP000239899"/>
    </source>
</evidence>
<feature type="domain" description="DUF1995" evidence="2">
    <location>
        <begin position="88"/>
        <end position="307"/>
    </location>
</feature>
<evidence type="ECO:0000256" key="1">
    <source>
        <dbReference type="SAM" id="MobiDB-lite"/>
    </source>
</evidence>
<sequence>MAAALVQASAASAAAAAPRSDRRLRCRAAPFSSSWRPAARRSAAQQQLPRASTNDSEQPQQPGQPPAGEEEQQAGGAALGPRDDDVLPDSLTGALEDASRATVEALERGVDRCVVEILLPELWDPLSGPVYAEEGDQLRFWKLTRRFLENLAELQPGKKIRAVYPDVGVAAMLKNQWTDAAFGFASLNDRRPVAAEDEIVVLAAPDPQGADDAMRISQQLAEGQALVMFNPRLASGDVGVGLSVRRMRDSFLNRFTTTYSLRPIADVGSVFRRYPGMWQVFVQDAELPGRYKLVAERLSRPGGEALDYILMEAFGGPEGGAEGGQGGQGGATGFINQLGLTISGLQRFMRSLSQ</sequence>
<comment type="caution">
    <text evidence="3">The sequence shown here is derived from an EMBL/GenBank/DDBJ whole genome shotgun (WGS) entry which is preliminary data.</text>
</comment>
<dbReference type="InterPro" id="IPR053021">
    <property type="entry name" value="Chloroplast_ADK"/>
</dbReference>
<gene>
    <name evidence="3" type="ORF">C2E21_8017</name>
</gene>
<dbReference type="EMBL" id="LHPG02000018">
    <property type="protein sequence ID" value="PRW33042.1"/>
    <property type="molecule type" value="Genomic_DNA"/>
</dbReference>
<name>A0A2P6TG01_CHLSO</name>
<dbReference type="OrthoDB" id="5696at2759"/>
<dbReference type="PANTHER" id="PTHR35509">
    <property type="entry name" value="DOMAIN PROTEIN, PUTATIVE (DUF1995)-RELATED"/>
    <property type="match status" value="1"/>
</dbReference>
<protein>
    <recommendedName>
        <fullName evidence="2">DUF1995 domain-containing protein</fullName>
    </recommendedName>
</protein>
<dbReference type="PANTHER" id="PTHR35509:SF1">
    <property type="entry name" value="DOMAIN PROTEIN, PUTATIVE (DUF1995)-RELATED"/>
    <property type="match status" value="1"/>
</dbReference>
<reference evidence="3 4" key="1">
    <citation type="journal article" date="2018" name="Plant J.">
        <title>Genome sequences of Chlorella sorokiniana UTEX 1602 and Micractinium conductrix SAG 241.80: implications to maltose excretion by a green alga.</title>
        <authorList>
            <person name="Arriola M.B."/>
            <person name="Velmurugan N."/>
            <person name="Zhang Y."/>
            <person name="Plunkett M.H."/>
            <person name="Hondzo H."/>
            <person name="Barney B.M."/>
        </authorList>
    </citation>
    <scope>NUCLEOTIDE SEQUENCE [LARGE SCALE GENOMIC DNA]</scope>
    <source>
        <strain evidence="4">UTEX 1602</strain>
    </source>
</reference>